<accession>A0AAW6DND0</accession>
<protein>
    <submittedName>
        <fullName evidence="1">Abi family protein</fullName>
    </submittedName>
</protein>
<evidence type="ECO:0000313" key="2">
    <source>
        <dbReference type="Proteomes" id="UP001212160"/>
    </source>
</evidence>
<proteinExistence type="predicted"/>
<sequence length="288" mass="34307">MHLKEPTTFEEQLELIKDKGFFISEYKKQECIDFLKRTNYYRLSAYFLPFRKKDGEFFSNVTFSRVQKIYEFDSLLRGLIFSTIEDIEINLRTKLAYYVAHKYGALGYLSSVMFSSKHNSEKFKEKIDSCIEDNVTTLVVKHHKANYDGQFPIWVIIEFFSMGMLSYFYKDMVTEDKKAIAAEMKTIPKQLESWLRCLTDLRNRCAHYSRLYYWIFPAMPAMPKESVIKPDRKLFTQLMVLKYLYPTPNKWDSKFIIPLKAMVEEYKKDISLKHVGFPVNWEELLSNN</sequence>
<organism evidence="1 2">
    <name type="scientific">Mediterraneibacter gnavus</name>
    <name type="common">Ruminococcus gnavus</name>
    <dbReference type="NCBI Taxonomy" id="33038"/>
    <lineage>
        <taxon>Bacteria</taxon>
        <taxon>Bacillati</taxon>
        <taxon>Bacillota</taxon>
        <taxon>Clostridia</taxon>
        <taxon>Lachnospirales</taxon>
        <taxon>Lachnospiraceae</taxon>
        <taxon>Mediterraneibacter</taxon>
    </lineage>
</organism>
<dbReference type="PIRSF" id="PIRSF034934">
    <property type="entry name" value="AbiF_AbiD"/>
    <property type="match status" value="1"/>
</dbReference>
<evidence type="ECO:0000313" key="1">
    <source>
        <dbReference type="EMBL" id="MDB8688502.1"/>
    </source>
</evidence>
<reference evidence="1" key="1">
    <citation type="submission" date="2023-01" db="EMBL/GenBank/DDBJ databases">
        <title>Human gut microbiome strain richness.</title>
        <authorList>
            <person name="Chen-Liaw A."/>
        </authorList>
    </citation>
    <scope>NUCLEOTIDE SEQUENCE</scope>
    <source>
        <strain evidence="1">RTP21484st1_H11_RTP21484_190118</strain>
    </source>
</reference>
<dbReference type="InterPro" id="IPR017034">
    <property type="entry name" value="Abi_system_AbiD/AbiF"/>
</dbReference>
<dbReference type="AlphaFoldDB" id="A0AAW6DND0"/>
<dbReference type="Proteomes" id="UP001212160">
    <property type="component" value="Unassembled WGS sequence"/>
</dbReference>
<dbReference type="Pfam" id="PF07751">
    <property type="entry name" value="Abi_2"/>
    <property type="match status" value="1"/>
</dbReference>
<dbReference type="RefSeq" id="WP_272108267.1">
    <property type="nucleotide sequence ID" value="NZ_JAQMLA010000092.1"/>
</dbReference>
<comment type="caution">
    <text evidence="1">The sequence shown here is derived from an EMBL/GenBank/DDBJ whole genome shotgun (WGS) entry which is preliminary data.</text>
</comment>
<dbReference type="InterPro" id="IPR011664">
    <property type="entry name" value="Abi_system_AbiD/AbiF-like"/>
</dbReference>
<name>A0AAW6DND0_MEDGN</name>
<gene>
    <name evidence="1" type="ORF">PNW85_17955</name>
</gene>
<dbReference type="EMBL" id="JAQMLA010000092">
    <property type="protein sequence ID" value="MDB8688502.1"/>
    <property type="molecule type" value="Genomic_DNA"/>
</dbReference>